<organism evidence="2 3">
    <name type="scientific">Araneus ventricosus</name>
    <name type="common">Orbweaver spider</name>
    <name type="synonym">Epeira ventricosa</name>
    <dbReference type="NCBI Taxonomy" id="182803"/>
    <lineage>
        <taxon>Eukaryota</taxon>
        <taxon>Metazoa</taxon>
        <taxon>Ecdysozoa</taxon>
        <taxon>Arthropoda</taxon>
        <taxon>Chelicerata</taxon>
        <taxon>Arachnida</taxon>
        <taxon>Araneae</taxon>
        <taxon>Araneomorphae</taxon>
        <taxon>Entelegynae</taxon>
        <taxon>Araneoidea</taxon>
        <taxon>Araneidae</taxon>
        <taxon>Araneus</taxon>
    </lineage>
</organism>
<dbReference type="Proteomes" id="UP000499080">
    <property type="component" value="Unassembled WGS sequence"/>
</dbReference>
<name>A0A4Y2AU66_ARAVE</name>
<proteinExistence type="predicted"/>
<evidence type="ECO:0000313" key="2">
    <source>
        <dbReference type="EMBL" id="GBL82666.1"/>
    </source>
</evidence>
<evidence type="ECO:0000313" key="3">
    <source>
        <dbReference type="Proteomes" id="UP000499080"/>
    </source>
</evidence>
<dbReference type="AlphaFoldDB" id="A0A4Y2AU66"/>
<feature type="region of interest" description="Disordered" evidence="1">
    <location>
        <begin position="21"/>
        <end position="51"/>
    </location>
</feature>
<keyword evidence="3" id="KW-1185">Reference proteome</keyword>
<comment type="caution">
    <text evidence="2">The sequence shown here is derived from an EMBL/GenBank/DDBJ whole genome shotgun (WGS) entry which is preliminary data.</text>
</comment>
<dbReference type="EMBL" id="BGPR01000029">
    <property type="protein sequence ID" value="GBL82666.1"/>
    <property type="molecule type" value="Genomic_DNA"/>
</dbReference>
<gene>
    <name evidence="2" type="ORF">AVEN_263736_1</name>
</gene>
<accession>A0A4Y2AU66</accession>
<protein>
    <submittedName>
        <fullName evidence="2">Uncharacterized protein</fullName>
    </submittedName>
</protein>
<reference evidence="2 3" key="1">
    <citation type="journal article" date="2019" name="Sci. Rep.">
        <title>Orb-weaving spider Araneus ventricosus genome elucidates the spidroin gene catalogue.</title>
        <authorList>
            <person name="Kono N."/>
            <person name="Nakamura H."/>
            <person name="Ohtoshi R."/>
            <person name="Moran D.A.P."/>
            <person name="Shinohara A."/>
            <person name="Yoshida Y."/>
            <person name="Fujiwara M."/>
            <person name="Mori M."/>
            <person name="Tomita M."/>
            <person name="Arakawa K."/>
        </authorList>
    </citation>
    <scope>NUCLEOTIDE SEQUENCE [LARGE SCALE GENOMIC DNA]</scope>
</reference>
<sequence>MKPRHACACLCLNDQTAADKNTGTVKNEKQSSLRASHALTSHKEVRPISGDMTFNQPMPLMQLQRNLEPAYFFSNFSSSSSSGINSSALAVFKTKEGENSMPVFVSYRYIDCNLP</sequence>
<evidence type="ECO:0000256" key="1">
    <source>
        <dbReference type="SAM" id="MobiDB-lite"/>
    </source>
</evidence>